<dbReference type="InterPro" id="IPR042103">
    <property type="entry name" value="SerRS_1_N_sf"/>
</dbReference>
<dbReference type="EMBL" id="MGJY01000022">
    <property type="protein sequence ID" value="OGN15963.1"/>
    <property type="molecule type" value="Genomic_DNA"/>
</dbReference>
<dbReference type="InterPro" id="IPR045864">
    <property type="entry name" value="aa-tRNA-synth_II/BPL/LPL"/>
</dbReference>
<dbReference type="InterPro" id="IPR015866">
    <property type="entry name" value="Ser-tRNA-synth_1_N"/>
</dbReference>
<organism evidence="16 17">
    <name type="scientific">Candidatus Yanofskybacteria bacterium RIFCSPHIGHO2_02_FULL_46_19</name>
    <dbReference type="NCBI Taxonomy" id="1802684"/>
    <lineage>
        <taxon>Bacteria</taxon>
        <taxon>Candidatus Yanofskyibacteriota</taxon>
    </lineage>
</organism>
<dbReference type="GO" id="GO:0004828">
    <property type="term" value="F:serine-tRNA ligase activity"/>
    <property type="evidence" value="ECO:0007669"/>
    <property type="project" value="UniProtKB-UniRule"/>
</dbReference>
<dbReference type="InterPro" id="IPR002317">
    <property type="entry name" value="Ser-tRNA-ligase_type_1"/>
</dbReference>
<evidence type="ECO:0000256" key="2">
    <source>
        <dbReference type="ARBA" id="ARBA00005045"/>
    </source>
</evidence>
<dbReference type="Proteomes" id="UP000177796">
    <property type="component" value="Unassembled WGS sequence"/>
</dbReference>
<dbReference type="GO" id="GO:0006434">
    <property type="term" value="P:seryl-tRNA aminoacylation"/>
    <property type="evidence" value="ECO:0007669"/>
    <property type="project" value="UniProtKB-UniRule"/>
</dbReference>
<dbReference type="SUPFAM" id="SSF46589">
    <property type="entry name" value="tRNA-binding arm"/>
    <property type="match status" value="1"/>
</dbReference>
<dbReference type="GO" id="GO:0005737">
    <property type="term" value="C:cytoplasm"/>
    <property type="evidence" value="ECO:0007669"/>
    <property type="project" value="UniProtKB-SubCell"/>
</dbReference>
<feature type="binding site" evidence="12 13">
    <location>
        <position position="285"/>
    </location>
    <ligand>
        <name>L-serine</name>
        <dbReference type="ChEBI" id="CHEBI:33384"/>
    </ligand>
</feature>
<evidence type="ECO:0000259" key="15">
    <source>
        <dbReference type="PROSITE" id="PS50862"/>
    </source>
</evidence>
<evidence type="ECO:0000256" key="11">
    <source>
        <dbReference type="ARBA" id="ARBA00048823"/>
    </source>
</evidence>
<dbReference type="PANTHER" id="PTHR43697">
    <property type="entry name" value="SERYL-TRNA SYNTHETASE"/>
    <property type="match status" value="1"/>
</dbReference>
<keyword evidence="5 12" id="KW-0436">Ligase</keyword>
<keyword evidence="9 12" id="KW-0030">Aminoacyl-tRNA synthetase</keyword>
<comment type="subcellular location">
    <subcellularLocation>
        <location evidence="1 12">Cytoplasm</location>
    </subcellularLocation>
</comment>
<evidence type="ECO:0000313" key="16">
    <source>
        <dbReference type="EMBL" id="OGN15963.1"/>
    </source>
</evidence>
<evidence type="ECO:0000256" key="8">
    <source>
        <dbReference type="ARBA" id="ARBA00022917"/>
    </source>
</evidence>
<protein>
    <recommendedName>
        <fullName evidence="12">Serine--tRNA ligase</fullName>
        <ecNumber evidence="12">6.1.1.11</ecNumber>
    </recommendedName>
    <alternativeName>
        <fullName evidence="12">Seryl-tRNA synthetase</fullName>
        <shortName evidence="12">SerRS</shortName>
    </alternativeName>
    <alternativeName>
        <fullName evidence="12">Seryl-tRNA(Ser/Sec) synthetase</fullName>
    </alternativeName>
</protein>
<feature type="site" description="Important for serine binding" evidence="13">
    <location>
        <position position="386"/>
    </location>
</feature>
<feature type="binding site" evidence="13">
    <location>
        <position position="262"/>
    </location>
    <ligand>
        <name>L-serine</name>
        <dbReference type="ChEBI" id="CHEBI:33384"/>
    </ligand>
</feature>
<feature type="binding site" evidence="12">
    <location>
        <begin position="231"/>
        <end position="233"/>
    </location>
    <ligand>
        <name>L-serine</name>
        <dbReference type="ChEBI" id="CHEBI:33384"/>
    </ligand>
</feature>
<dbReference type="GO" id="GO:0016260">
    <property type="term" value="P:selenocysteine biosynthetic process"/>
    <property type="evidence" value="ECO:0007669"/>
    <property type="project" value="UniProtKB-UniRule"/>
</dbReference>
<name>A0A1F8FS50_9BACT</name>
<evidence type="ECO:0000256" key="7">
    <source>
        <dbReference type="ARBA" id="ARBA00022840"/>
    </source>
</evidence>
<comment type="catalytic activity">
    <reaction evidence="10 12">
        <text>tRNA(Sec) + L-serine + ATP = L-seryl-tRNA(Sec) + AMP + diphosphate + H(+)</text>
        <dbReference type="Rhea" id="RHEA:42580"/>
        <dbReference type="Rhea" id="RHEA-COMP:9742"/>
        <dbReference type="Rhea" id="RHEA-COMP:10128"/>
        <dbReference type="ChEBI" id="CHEBI:15378"/>
        <dbReference type="ChEBI" id="CHEBI:30616"/>
        <dbReference type="ChEBI" id="CHEBI:33019"/>
        <dbReference type="ChEBI" id="CHEBI:33384"/>
        <dbReference type="ChEBI" id="CHEBI:78442"/>
        <dbReference type="ChEBI" id="CHEBI:78533"/>
        <dbReference type="ChEBI" id="CHEBI:456215"/>
        <dbReference type="EC" id="6.1.1.11"/>
    </reaction>
</comment>
<evidence type="ECO:0000256" key="10">
    <source>
        <dbReference type="ARBA" id="ARBA00047929"/>
    </source>
</evidence>
<feature type="domain" description="Aminoacyl-transfer RNA synthetases class-II family profile" evidence="15">
    <location>
        <begin position="140"/>
        <end position="416"/>
    </location>
</feature>
<comment type="function">
    <text evidence="12">Catalyzes the attachment of serine to tRNA(Ser). Is also able to aminoacylate tRNA(Sec) with serine, to form the misacylated tRNA L-seryl-tRNA(Sec), which will be further converted into selenocysteinyl-tRNA(Sec).</text>
</comment>
<dbReference type="Pfam" id="PF02403">
    <property type="entry name" value="Seryl_tRNA_N"/>
    <property type="match status" value="1"/>
</dbReference>
<dbReference type="PIRSF" id="PIRSF001529">
    <property type="entry name" value="Ser-tRNA-synth_IIa"/>
    <property type="match status" value="1"/>
</dbReference>
<evidence type="ECO:0000256" key="3">
    <source>
        <dbReference type="ARBA" id="ARBA00010728"/>
    </source>
</evidence>
<keyword evidence="7 12" id="KW-0067">ATP-binding</keyword>
<dbReference type="InterPro" id="IPR002314">
    <property type="entry name" value="aa-tRNA-synt_IIb"/>
</dbReference>
<dbReference type="PRINTS" id="PR00981">
    <property type="entry name" value="TRNASYNTHSER"/>
</dbReference>
<gene>
    <name evidence="12" type="primary">serS</name>
    <name evidence="16" type="ORF">A3C81_01485</name>
</gene>
<keyword evidence="4 12" id="KW-0963">Cytoplasm</keyword>
<feature type="binding site" evidence="12 14">
    <location>
        <begin position="351"/>
        <end position="354"/>
    </location>
    <ligand>
        <name>ATP</name>
        <dbReference type="ChEBI" id="CHEBI:30616"/>
    </ligand>
</feature>
<reference evidence="16 17" key="1">
    <citation type="journal article" date="2016" name="Nat. Commun.">
        <title>Thousands of microbial genomes shed light on interconnected biogeochemical processes in an aquifer system.</title>
        <authorList>
            <person name="Anantharaman K."/>
            <person name="Brown C.T."/>
            <person name="Hug L.A."/>
            <person name="Sharon I."/>
            <person name="Castelle C.J."/>
            <person name="Probst A.J."/>
            <person name="Thomas B.C."/>
            <person name="Singh A."/>
            <person name="Wilkins M.J."/>
            <person name="Karaoz U."/>
            <person name="Brodie E.L."/>
            <person name="Williams K.H."/>
            <person name="Hubbard S.S."/>
            <person name="Banfield J.F."/>
        </authorList>
    </citation>
    <scope>NUCLEOTIDE SEQUENCE [LARGE SCALE GENOMIC DNA]</scope>
</reference>
<keyword evidence="8 12" id="KW-0648">Protein biosynthesis</keyword>
<evidence type="ECO:0000256" key="14">
    <source>
        <dbReference type="PIRSR" id="PIRSR001529-2"/>
    </source>
</evidence>
<dbReference type="NCBIfam" id="TIGR00414">
    <property type="entry name" value="serS"/>
    <property type="match status" value="1"/>
</dbReference>
<feature type="binding site" evidence="12">
    <location>
        <position position="386"/>
    </location>
    <ligand>
        <name>L-serine</name>
        <dbReference type="ChEBI" id="CHEBI:33384"/>
    </ligand>
</feature>
<evidence type="ECO:0000256" key="13">
    <source>
        <dbReference type="PIRSR" id="PIRSR001529-1"/>
    </source>
</evidence>
<comment type="domain">
    <text evidence="12">Consists of two distinct domains, a catalytic core and a N-terminal extension that is involved in tRNA binding.</text>
</comment>
<comment type="caution">
    <text evidence="12">Lacks conserved residue(s) required for the propagation of feature annotation.</text>
</comment>
<dbReference type="EC" id="6.1.1.11" evidence="12"/>
<evidence type="ECO:0000256" key="12">
    <source>
        <dbReference type="HAMAP-Rule" id="MF_00176"/>
    </source>
</evidence>
<dbReference type="Gene3D" id="1.10.287.40">
    <property type="entry name" value="Serine-tRNA synthetase, tRNA binding domain"/>
    <property type="match status" value="1"/>
</dbReference>
<dbReference type="AlphaFoldDB" id="A0A1F8FS50"/>
<feature type="binding site" evidence="13">
    <location>
        <position position="231"/>
    </location>
    <ligand>
        <name>L-serine</name>
        <dbReference type="ChEBI" id="CHEBI:33384"/>
    </ligand>
</feature>
<evidence type="ECO:0000313" key="17">
    <source>
        <dbReference type="Proteomes" id="UP000177796"/>
    </source>
</evidence>
<dbReference type="GO" id="GO:0005524">
    <property type="term" value="F:ATP binding"/>
    <property type="evidence" value="ECO:0007669"/>
    <property type="project" value="UniProtKB-UniRule"/>
</dbReference>
<dbReference type="InterPro" id="IPR010978">
    <property type="entry name" value="tRNA-bd_arm"/>
</dbReference>
<evidence type="ECO:0000256" key="1">
    <source>
        <dbReference type="ARBA" id="ARBA00004496"/>
    </source>
</evidence>
<accession>A0A1F8FS50</accession>
<dbReference type="InterPro" id="IPR006195">
    <property type="entry name" value="aa-tRNA-synth_II"/>
</dbReference>
<evidence type="ECO:0000256" key="4">
    <source>
        <dbReference type="ARBA" id="ARBA00022490"/>
    </source>
</evidence>
<dbReference type="Pfam" id="PF00587">
    <property type="entry name" value="tRNA-synt_2b"/>
    <property type="match status" value="1"/>
</dbReference>
<evidence type="ECO:0000256" key="9">
    <source>
        <dbReference type="ARBA" id="ARBA00023146"/>
    </source>
</evidence>
<comment type="caution">
    <text evidence="16">The sequence shown here is derived from an EMBL/GenBank/DDBJ whole genome shotgun (WGS) entry which is preliminary data.</text>
</comment>
<dbReference type="HAMAP" id="MF_00176">
    <property type="entry name" value="Ser_tRNA_synth_type1"/>
    <property type="match status" value="1"/>
</dbReference>
<proteinExistence type="inferred from homology"/>
<comment type="catalytic activity">
    <reaction evidence="11 12">
        <text>tRNA(Ser) + L-serine + ATP = L-seryl-tRNA(Ser) + AMP + diphosphate + H(+)</text>
        <dbReference type="Rhea" id="RHEA:12292"/>
        <dbReference type="Rhea" id="RHEA-COMP:9669"/>
        <dbReference type="Rhea" id="RHEA-COMP:9703"/>
        <dbReference type="ChEBI" id="CHEBI:15378"/>
        <dbReference type="ChEBI" id="CHEBI:30616"/>
        <dbReference type="ChEBI" id="CHEBI:33019"/>
        <dbReference type="ChEBI" id="CHEBI:33384"/>
        <dbReference type="ChEBI" id="CHEBI:78442"/>
        <dbReference type="ChEBI" id="CHEBI:78533"/>
        <dbReference type="ChEBI" id="CHEBI:456215"/>
        <dbReference type="EC" id="6.1.1.11"/>
    </reaction>
</comment>
<dbReference type="PANTHER" id="PTHR43697:SF1">
    <property type="entry name" value="SERINE--TRNA LIGASE"/>
    <property type="match status" value="1"/>
</dbReference>
<dbReference type="InterPro" id="IPR033729">
    <property type="entry name" value="SerRS_core"/>
</dbReference>
<feature type="binding site" evidence="13">
    <location>
        <position position="384"/>
    </location>
    <ligand>
        <name>L-serine</name>
        <dbReference type="ChEBI" id="CHEBI:33384"/>
    </ligand>
</feature>
<sequence>MLDIKFIRENSDLVREAARKKHTDFDIERFLALDEKRRALIADVDEMRRTHREESEKTSKTQGAERDALISQLKEGKDKISHKEFELRTIENEFSELMLQVPNIPDPSVPEGNSDADNQEIRVWNPRSSTPSVAELGGRDYLTLMKEHDMLDLERGTKVSGFRGYFLKNDGALLSFALWRFALDFMVKRGFIPFIAPALVREENLIGTGHFPKSREDVYKTENDDLYLSGTAEIPMTGYFRDEVLREDELPKTFVAFSPCYRREAGSYGKDTKGIFRTHEFYKVEQFVLCKNDHQESVRWHEEITKNSEELLQALEVPYRIVVNCTGDIGQAHVKTYDIESWFPSENKYRETHSSSYYHDFQTRRFNIKYRDSEGKLRFAHSLNNTALATPRILEQFLENHQEPSGSIEIPKALQPYMGKEKIA</sequence>
<comment type="pathway">
    <text evidence="2 12">Aminoacyl-tRNA biosynthesis; selenocysteinyl-tRNA(Sec) biosynthesis; L-seryl-tRNA(Sec) from L-serine and tRNA(Sec): step 1/1.</text>
</comment>
<dbReference type="CDD" id="cd00770">
    <property type="entry name" value="SerRS_core"/>
    <property type="match status" value="1"/>
</dbReference>
<dbReference type="Gene3D" id="3.30.930.10">
    <property type="entry name" value="Bira Bifunctional Protein, Domain 2"/>
    <property type="match status" value="1"/>
</dbReference>
<dbReference type="PROSITE" id="PS50862">
    <property type="entry name" value="AA_TRNA_LIGASE_II"/>
    <property type="match status" value="1"/>
</dbReference>
<dbReference type="UniPathway" id="UPA00906">
    <property type="reaction ID" value="UER00895"/>
</dbReference>
<dbReference type="SUPFAM" id="SSF55681">
    <property type="entry name" value="Class II aaRS and biotin synthetases"/>
    <property type="match status" value="1"/>
</dbReference>
<comment type="subunit">
    <text evidence="12">Homodimer. The tRNA molecule binds across the dimer.</text>
</comment>
<keyword evidence="6 12" id="KW-0547">Nucleotide-binding</keyword>
<comment type="similarity">
    <text evidence="3 12">Belongs to the class-II aminoacyl-tRNA synthetase family. Type-1 seryl-tRNA synthetase subfamily.</text>
</comment>
<evidence type="ECO:0000256" key="6">
    <source>
        <dbReference type="ARBA" id="ARBA00022741"/>
    </source>
</evidence>
<evidence type="ECO:0000256" key="5">
    <source>
        <dbReference type="ARBA" id="ARBA00022598"/>
    </source>
</evidence>
<feature type="binding site" evidence="12 14">
    <location>
        <begin position="262"/>
        <end position="264"/>
    </location>
    <ligand>
        <name>ATP</name>
        <dbReference type="ChEBI" id="CHEBI:30616"/>
    </ligand>
</feature>